<gene>
    <name evidence="8" type="ORF">CT0861_03253</name>
</gene>
<keyword evidence="4 7" id="KW-0479">Metal-binding</keyword>
<organism evidence="8 9">
    <name type="scientific">Colletotrichum tofieldiae</name>
    <dbReference type="NCBI Taxonomy" id="708197"/>
    <lineage>
        <taxon>Eukaryota</taxon>
        <taxon>Fungi</taxon>
        <taxon>Dikarya</taxon>
        <taxon>Ascomycota</taxon>
        <taxon>Pezizomycotina</taxon>
        <taxon>Sordariomycetes</taxon>
        <taxon>Hypocreomycetidae</taxon>
        <taxon>Glomerellales</taxon>
        <taxon>Glomerellaceae</taxon>
        <taxon>Colletotrichum</taxon>
        <taxon>Colletotrichum spaethianum species complex</taxon>
    </lineage>
</organism>
<name>A0A166PST1_9PEZI</name>
<comment type="similarity">
    <text evidence="2">Belongs to the cytochrome P450 family.</text>
</comment>
<dbReference type="GO" id="GO:0016705">
    <property type="term" value="F:oxidoreductase activity, acting on paired donors, with incorporation or reduction of molecular oxygen"/>
    <property type="evidence" value="ECO:0007669"/>
    <property type="project" value="InterPro"/>
</dbReference>
<keyword evidence="8" id="KW-0808">Transferase</keyword>
<dbReference type="PRINTS" id="PR00465">
    <property type="entry name" value="EP450IV"/>
</dbReference>
<keyword evidence="6 8" id="KW-0503">Monooxygenase</keyword>
<dbReference type="Pfam" id="PF00067">
    <property type="entry name" value="p450"/>
    <property type="match status" value="2"/>
</dbReference>
<keyword evidence="9" id="KW-1185">Reference proteome</keyword>
<protein>
    <submittedName>
        <fullName evidence="8">Pisatin demethylase (Benzoate 4-monooxygenase cytochrome p450)</fullName>
    </submittedName>
</protein>
<comment type="caution">
    <text evidence="8">The sequence shown here is derived from an EMBL/GenBank/DDBJ whole genome shotgun (WGS) entry which is preliminary data.</text>
</comment>
<comment type="cofactor">
    <cofactor evidence="1 7">
        <name>heme</name>
        <dbReference type="ChEBI" id="CHEBI:30413"/>
    </cofactor>
</comment>
<dbReference type="InterPro" id="IPR050121">
    <property type="entry name" value="Cytochrome_P450_monoxygenase"/>
</dbReference>
<keyword evidence="5 7" id="KW-0408">Iron</keyword>
<dbReference type="GO" id="GO:0005506">
    <property type="term" value="F:iron ion binding"/>
    <property type="evidence" value="ECO:0007669"/>
    <property type="project" value="InterPro"/>
</dbReference>
<evidence type="ECO:0000256" key="4">
    <source>
        <dbReference type="ARBA" id="ARBA00022723"/>
    </source>
</evidence>
<dbReference type="GO" id="GO:0004497">
    <property type="term" value="F:monooxygenase activity"/>
    <property type="evidence" value="ECO:0007669"/>
    <property type="project" value="UniProtKB-KW"/>
</dbReference>
<dbReference type="SUPFAM" id="SSF48264">
    <property type="entry name" value="Cytochrome P450"/>
    <property type="match status" value="1"/>
</dbReference>
<feature type="binding site" description="axial binding residue" evidence="7">
    <location>
        <position position="456"/>
    </location>
    <ligand>
        <name>heme</name>
        <dbReference type="ChEBI" id="CHEBI:30413"/>
    </ligand>
    <ligandPart>
        <name>Fe</name>
        <dbReference type="ChEBI" id="CHEBI:18248"/>
    </ligandPart>
</feature>
<evidence type="ECO:0000256" key="2">
    <source>
        <dbReference type="ARBA" id="ARBA00010617"/>
    </source>
</evidence>
<accession>A0A166PST1</accession>
<dbReference type="GO" id="GO:0008168">
    <property type="term" value="F:methyltransferase activity"/>
    <property type="evidence" value="ECO:0007669"/>
    <property type="project" value="UniProtKB-KW"/>
</dbReference>
<dbReference type="PANTHER" id="PTHR24305:SF168">
    <property type="entry name" value="P450, PUTATIVE (EUROFUNG)-RELATED"/>
    <property type="match status" value="1"/>
</dbReference>
<evidence type="ECO:0000256" key="3">
    <source>
        <dbReference type="ARBA" id="ARBA00022617"/>
    </source>
</evidence>
<dbReference type="InterPro" id="IPR002403">
    <property type="entry name" value="Cyt_P450_E_grp-IV"/>
</dbReference>
<reference evidence="8 9" key="1">
    <citation type="submission" date="2015-06" db="EMBL/GenBank/DDBJ databases">
        <title>Survival trade-offs in plant roots during colonization by closely related pathogenic and mutualistic fungi.</title>
        <authorList>
            <person name="Hacquard S."/>
            <person name="Kracher B."/>
            <person name="Hiruma K."/>
            <person name="Weinman A."/>
            <person name="Muench P."/>
            <person name="Garrido Oter R."/>
            <person name="Ver Loren van Themaat E."/>
            <person name="Dallerey J.-F."/>
            <person name="Damm U."/>
            <person name="Henrissat B."/>
            <person name="Lespinet O."/>
            <person name="Thon M."/>
            <person name="Kemen E."/>
            <person name="McHardy A.C."/>
            <person name="Schulze-Lefert P."/>
            <person name="O'Connell R.J."/>
        </authorList>
    </citation>
    <scope>NUCLEOTIDE SEQUENCE [LARGE SCALE GENOMIC DNA]</scope>
    <source>
        <strain evidence="8 9">0861</strain>
    </source>
</reference>
<dbReference type="PRINTS" id="PR00385">
    <property type="entry name" value="P450"/>
</dbReference>
<dbReference type="GO" id="GO:0020037">
    <property type="term" value="F:heme binding"/>
    <property type="evidence" value="ECO:0007669"/>
    <property type="project" value="InterPro"/>
</dbReference>
<dbReference type="AlphaFoldDB" id="A0A166PST1"/>
<evidence type="ECO:0000313" key="9">
    <source>
        <dbReference type="Proteomes" id="UP000076552"/>
    </source>
</evidence>
<dbReference type="GO" id="GO:0032259">
    <property type="term" value="P:methylation"/>
    <property type="evidence" value="ECO:0007669"/>
    <property type="project" value="UniProtKB-KW"/>
</dbReference>
<dbReference type="CDD" id="cd11060">
    <property type="entry name" value="CYP57A1-like"/>
    <property type="match status" value="1"/>
</dbReference>
<keyword evidence="6 8" id="KW-0560">Oxidoreductase</keyword>
<evidence type="ECO:0000256" key="6">
    <source>
        <dbReference type="ARBA" id="ARBA00023033"/>
    </source>
</evidence>
<dbReference type="EMBL" id="LFIV01000154">
    <property type="protein sequence ID" value="KZL67125.1"/>
    <property type="molecule type" value="Genomic_DNA"/>
</dbReference>
<evidence type="ECO:0000256" key="1">
    <source>
        <dbReference type="ARBA" id="ARBA00001971"/>
    </source>
</evidence>
<dbReference type="PANTHER" id="PTHR24305">
    <property type="entry name" value="CYTOCHROME P450"/>
    <property type="match status" value="1"/>
</dbReference>
<evidence type="ECO:0000256" key="7">
    <source>
        <dbReference type="PIRSR" id="PIRSR602403-1"/>
    </source>
</evidence>
<evidence type="ECO:0000313" key="8">
    <source>
        <dbReference type="EMBL" id="KZL67125.1"/>
    </source>
</evidence>
<sequence>MWHGAVCTALFLWGPVLYAVTLIARQYARLRHIRGPPCAGFSPWWLLRAVYSGNMHLRFYEANQQYGSLVRVGPKDVVTSDPDLMRHMLGVRTKYTRSDWYNAMRLDPRHDNVLSSRDDATHTKLQSQMAGGYSGKEVTDLEAKIDDNVLRFMGLIDTYASENKRFDVGLKTQYFTLDVISDLAFGQPFGDLASDSDVHDYIRTTEQNMPNIVVATVLPWLLTMLSWPLLRRLLPSERDTTGLGKLIRMAKEIASERFGPSKKTKQDMLGSFVAHGLTQEEASSEILMQMCDSWSFPLRCSSKPPLTSLDRLAGSDTTATAIRATLLHIITNRRVLTALCAEIKEAQPSWPVVTEAEARKMRYLQAVIKEGLRIFPAVVGQMSKEVPKGGDTFKGVYLPEGTRIGYGAWGIFRLAEVWGQDADEFRPDRWLEADAERSRLMETTLELVFGHGKWKCLGRNVAMMELQKVFVELLRRYELVLCDPTKPWKSLNYGIFFAVPVLGQGIQNQRTKLKPRWIYGECVLLRSLRSVTAGV</sequence>
<dbReference type="Proteomes" id="UP000076552">
    <property type="component" value="Unassembled WGS sequence"/>
</dbReference>
<dbReference type="InterPro" id="IPR001128">
    <property type="entry name" value="Cyt_P450"/>
</dbReference>
<proteinExistence type="inferred from homology"/>
<keyword evidence="8" id="KW-0489">Methyltransferase</keyword>
<evidence type="ECO:0000256" key="5">
    <source>
        <dbReference type="ARBA" id="ARBA00023004"/>
    </source>
</evidence>
<dbReference type="Gene3D" id="1.10.630.10">
    <property type="entry name" value="Cytochrome P450"/>
    <property type="match status" value="1"/>
</dbReference>
<dbReference type="InterPro" id="IPR036396">
    <property type="entry name" value="Cyt_P450_sf"/>
</dbReference>
<keyword evidence="3 7" id="KW-0349">Heme</keyword>
<dbReference type="STRING" id="708197.A0A166PST1"/>